<dbReference type="GeneID" id="54546873"/>
<accession>A0A6A6JAL8</accession>
<evidence type="ECO:0000313" key="7">
    <source>
        <dbReference type="Proteomes" id="UP000800097"/>
    </source>
</evidence>
<organism evidence="6 7">
    <name type="scientific">Westerdykella ornata</name>
    <dbReference type="NCBI Taxonomy" id="318751"/>
    <lineage>
        <taxon>Eukaryota</taxon>
        <taxon>Fungi</taxon>
        <taxon>Dikarya</taxon>
        <taxon>Ascomycota</taxon>
        <taxon>Pezizomycotina</taxon>
        <taxon>Dothideomycetes</taxon>
        <taxon>Pleosporomycetidae</taxon>
        <taxon>Pleosporales</taxon>
        <taxon>Sporormiaceae</taxon>
        <taxon>Westerdykella</taxon>
    </lineage>
</organism>
<reference evidence="6" key="1">
    <citation type="journal article" date="2020" name="Stud. Mycol.">
        <title>101 Dothideomycetes genomes: a test case for predicting lifestyles and emergence of pathogens.</title>
        <authorList>
            <person name="Haridas S."/>
            <person name="Albert R."/>
            <person name="Binder M."/>
            <person name="Bloem J."/>
            <person name="Labutti K."/>
            <person name="Salamov A."/>
            <person name="Andreopoulos B."/>
            <person name="Baker S."/>
            <person name="Barry K."/>
            <person name="Bills G."/>
            <person name="Bluhm B."/>
            <person name="Cannon C."/>
            <person name="Castanera R."/>
            <person name="Culley D."/>
            <person name="Daum C."/>
            <person name="Ezra D."/>
            <person name="Gonzalez J."/>
            <person name="Henrissat B."/>
            <person name="Kuo A."/>
            <person name="Liang C."/>
            <person name="Lipzen A."/>
            <person name="Lutzoni F."/>
            <person name="Magnuson J."/>
            <person name="Mondo S."/>
            <person name="Nolan M."/>
            <person name="Ohm R."/>
            <person name="Pangilinan J."/>
            <person name="Park H.-J."/>
            <person name="Ramirez L."/>
            <person name="Alfaro M."/>
            <person name="Sun H."/>
            <person name="Tritt A."/>
            <person name="Yoshinaga Y."/>
            <person name="Zwiers L.-H."/>
            <person name="Turgeon B."/>
            <person name="Goodwin S."/>
            <person name="Spatafora J."/>
            <person name="Crous P."/>
            <person name="Grigoriev I."/>
        </authorList>
    </citation>
    <scope>NUCLEOTIDE SEQUENCE</scope>
    <source>
        <strain evidence="6">CBS 379.55</strain>
    </source>
</reference>
<keyword evidence="2" id="KW-0539">Nucleus</keyword>
<protein>
    <recommendedName>
        <fullName evidence="5">BZIP domain-containing protein</fullName>
    </recommendedName>
</protein>
<dbReference type="OrthoDB" id="5374328at2759"/>
<evidence type="ECO:0000313" key="6">
    <source>
        <dbReference type="EMBL" id="KAF2272666.1"/>
    </source>
</evidence>
<dbReference type="InterPro" id="IPR018287">
    <property type="entry name" value="Hap4_TF_heteromerisation"/>
</dbReference>
<dbReference type="CDD" id="cd14688">
    <property type="entry name" value="bZIP_YAP"/>
    <property type="match status" value="1"/>
</dbReference>
<dbReference type="AlphaFoldDB" id="A0A6A6JAL8"/>
<feature type="compositionally biased region" description="Polar residues" evidence="4">
    <location>
        <begin position="33"/>
        <end position="48"/>
    </location>
</feature>
<dbReference type="PANTHER" id="PTHR40621:SF7">
    <property type="entry name" value="BZIP DOMAIN-CONTAINING PROTEIN"/>
    <property type="match status" value="1"/>
</dbReference>
<feature type="region of interest" description="Disordered" evidence="4">
    <location>
        <begin position="1"/>
        <end position="58"/>
    </location>
</feature>
<feature type="compositionally biased region" description="Low complexity" evidence="4">
    <location>
        <begin position="1"/>
        <end position="32"/>
    </location>
</feature>
<dbReference type="SUPFAM" id="SSF57959">
    <property type="entry name" value="Leucine zipper domain"/>
    <property type="match status" value="1"/>
</dbReference>
<feature type="compositionally biased region" description="Low complexity" evidence="4">
    <location>
        <begin position="49"/>
        <end position="58"/>
    </location>
</feature>
<feature type="compositionally biased region" description="Polar residues" evidence="4">
    <location>
        <begin position="433"/>
        <end position="451"/>
    </location>
</feature>
<dbReference type="InterPro" id="IPR004827">
    <property type="entry name" value="bZIP"/>
</dbReference>
<feature type="compositionally biased region" description="Basic and acidic residues" evidence="4">
    <location>
        <begin position="104"/>
        <end position="122"/>
    </location>
</feature>
<evidence type="ECO:0000259" key="5">
    <source>
        <dbReference type="PROSITE" id="PS00036"/>
    </source>
</evidence>
<feature type="region of interest" description="Disordered" evidence="4">
    <location>
        <begin position="80"/>
        <end position="122"/>
    </location>
</feature>
<dbReference type="InterPro" id="IPR046347">
    <property type="entry name" value="bZIP_sf"/>
</dbReference>
<keyword evidence="3" id="KW-0175">Coiled coil</keyword>
<proteinExistence type="predicted"/>
<dbReference type="PANTHER" id="PTHR40621">
    <property type="entry name" value="TRANSCRIPTION FACTOR KAPC-RELATED"/>
    <property type="match status" value="1"/>
</dbReference>
<dbReference type="GO" id="GO:0001228">
    <property type="term" value="F:DNA-binding transcription activator activity, RNA polymerase II-specific"/>
    <property type="evidence" value="ECO:0007669"/>
    <property type="project" value="TreeGrafter"/>
</dbReference>
<gene>
    <name evidence="6" type="ORF">EI97DRAFT_202581</name>
</gene>
<dbReference type="GO" id="GO:0090575">
    <property type="term" value="C:RNA polymerase II transcription regulator complex"/>
    <property type="evidence" value="ECO:0007669"/>
    <property type="project" value="TreeGrafter"/>
</dbReference>
<dbReference type="Gene3D" id="1.20.5.170">
    <property type="match status" value="1"/>
</dbReference>
<dbReference type="InterPro" id="IPR050936">
    <property type="entry name" value="AP-1-like"/>
</dbReference>
<feature type="domain" description="BZIP" evidence="5">
    <location>
        <begin position="112"/>
        <end position="127"/>
    </location>
</feature>
<evidence type="ECO:0000256" key="1">
    <source>
        <dbReference type="ARBA" id="ARBA00004123"/>
    </source>
</evidence>
<feature type="coiled-coil region" evidence="3">
    <location>
        <begin position="132"/>
        <end position="191"/>
    </location>
</feature>
<feature type="region of interest" description="Disordered" evidence="4">
    <location>
        <begin position="372"/>
        <end position="410"/>
    </location>
</feature>
<evidence type="ECO:0000256" key="4">
    <source>
        <dbReference type="SAM" id="MobiDB-lite"/>
    </source>
</evidence>
<feature type="region of interest" description="Disordered" evidence="4">
    <location>
        <begin position="433"/>
        <end position="469"/>
    </location>
</feature>
<dbReference type="EMBL" id="ML986518">
    <property type="protein sequence ID" value="KAF2272666.1"/>
    <property type="molecule type" value="Genomic_DNA"/>
</dbReference>
<keyword evidence="7" id="KW-1185">Reference proteome</keyword>
<dbReference type="GO" id="GO:0000976">
    <property type="term" value="F:transcription cis-regulatory region binding"/>
    <property type="evidence" value="ECO:0007669"/>
    <property type="project" value="InterPro"/>
</dbReference>
<dbReference type="Proteomes" id="UP000800097">
    <property type="component" value="Unassembled WGS sequence"/>
</dbReference>
<evidence type="ECO:0000256" key="3">
    <source>
        <dbReference type="SAM" id="Coils"/>
    </source>
</evidence>
<comment type="subcellular location">
    <subcellularLocation>
        <location evidence="1">Nucleus</location>
    </subcellularLocation>
</comment>
<dbReference type="PROSITE" id="PS00036">
    <property type="entry name" value="BZIP_BASIC"/>
    <property type="match status" value="1"/>
</dbReference>
<name>A0A6A6JAL8_WESOR</name>
<feature type="compositionally biased region" description="Polar residues" evidence="4">
    <location>
        <begin position="384"/>
        <end position="402"/>
    </location>
</feature>
<dbReference type="Pfam" id="PF10297">
    <property type="entry name" value="Hap4_Hap_bind"/>
    <property type="match status" value="1"/>
</dbReference>
<dbReference type="RefSeq" id="XP_033650205.1">
    <property type="nucleotide sequence ID" value="XM_033793698.1"/>
</dbReference>
<sequence>MSEDTAASLPSPASNASNANSAHSNVSSPSSPAETPTANSVRPSSSRVLNPASNSNNIAPSLAIATTSSLVAETAAPSPVGGAFAGPTSTNYVIPPRPKPGRKPATDEPASKRKAQNRESQRAFRARKAAKLNEMKTQAEIAEMRYRQDINEKMMELADKQQHLKNLEVLIAQLRESEQKAIQERDSWKQKTLQLEHMVAQLKEGRTPTSDSSKEYVMVDRPPSPEWQDRFQTVSAFTPASTVSQSYEATKTTAITCGSECKDGGRCICLETIVNETEAAVYTGSNSLTISTTRISVSDTKEIPTTTASDDPALFAEREIDFTAQFATKKTRPDPRPSIAFLTQTTAAETACGFCTAESYCVCRDMSLQDMSKTEDDDPLSPACTRNSNHANKVPPQSTSAAPSGPGSCDACMRDPKQRAWCQRVAELKNSASSYWSPASTPPRQTASNDPQPMEPRANYSSVPEREISKSSIGCNEAYKLFRGRVPTDPDSMDWTTLKPISSHPQNERLPGINESRYSALELDTASVIATLQHAPVPLKPRKQDGAHADLVRIAEEYRRSSNSPRM</sequence>
<evidence type="ECO:0000256" key="2">
    <source>
        <dbReference type="ARBA" id="ARBA00023242"/>
    </source>
</evidence>